<dbReference type="Proteomes" id="UP000437748">
    <property type="component" value="Unassembled WGS sequence"/>
</dbReference>
<dbReference type="AlphaFoldDB" id="A0A6N6VTQ6"/>
<protein>
    <submittedName>
        <fullName evidence="1">Uncharacterized protein</fullName>
    </submittedName>
</protein>
<name>A0A6N6VTQ6_9BACT</name>
<sequence>MKKCLFVIIIIFKGCVSFPTSNGKPPKIFCITNNMLSSYKVNYPSGERKEGVVESTNDQFRRGDIYYEDDNSMKLEVGKKYNIPTFTEEVENNFHVFEIHLIEAPLSNVYISSNYISFNINSTIKYPYLELITKNSDKCFIIEKKISSDKTMDIYFVNFNKPIFSYSYKISVPNCYKYKKNTRRIISENSSSSSSSSSVYANQVNQYGFVSGFGGSSQYENGKTYKFDTEEISLCK</sequence>
<dbReference type="RefSeq" id="WP_153419134.1">
    <property type="nucleotide sequence ID" value="NZ_WFLM01000002.1"/>
</dbReference>
<evidence type="ECO:0000313" key="2">
    <source>
        <dbReference type="Proteomes" id="UP000437748"/>
    </source>
</evidence>
<dbReference type="EMBL" id="WFLM01000002">
    <property type="protein sequence ID" value="KAB8039710.1"/>
    <property type="molecule type" value="Genomic_DNA"/>
</dbReference>
<proteinExistence type="predicted"/>
<accession>A0A6N6VTQ6</accession>
<comment type="caution">
    <text evidence="1">The sequence shown here is derived from an EMBL/GenBank/DDBJ whole genome shotgun (WGS) entry which is preliminary data.</text>
</comment>
<reference evidence="1 2" key="1">
    <citation type="submission" date="2019-10" db="EMBL/GenBank/DDBJ databases">
        <title>New species of Slilvanegrellaceae.</title>
        <authorList>
            <person name="Pitt A."/>
            <person name="Hahn M.W."/>
        </authorList>
    </citation>
    <scope>NUCLEOTIDE SEQUENCE [LARGE SCALE GENOMIC DNA]</scope>
    <source>
        <strain evidence="1 2">SP-Ram-0.45-NSY-1</strain>
    </source>
</reference>
<evidence type="ECO:0000313" key="1">
    <source>
        <dbReference type="EMBL" id="KAB8039710.1"/>
    </source>
</evidence>
<keyword evidence="2" id="KW-1185">Reference proteome</keyword>
<organism evidence="1 2">
    <name type="scientific">Silvanigrella paludirubra</name>
    <dbReference type="NCBI Taxonomy" id="2499159"/>
    <lineage>
        <taxon>Bacteria</taxon>
        <taxon>Pseudomonadati</taxon>
        <taxon>Bdellovibrionota</taxon>
        <taxon>Oligoflexia</taxon>
        <taxon>Silvanigrellales</taxon>
        <taxon>Silvanigrellaceae</taxon>
        <taxon>Silvanigrella</taxon>
    </lineage>
</organism>
<gene>
    <name evidence="1" type="ORF">GCL60_05465</name>
</gene>